<dbReference type="SUPFAM" id="SSF141868">
    <property type="entry name" value="EAL domain-like"/>
    <property type="match status" value="1"/>
</dbReference>
<dbReference type="InterPro" id="IPR000160">
    <property type="entry name" value="GGDEF_dom"/>
</dbReference>
<feature type="region of interest" description="Disordered" evidence="2">
    <location>
        <begin position="1"/>
        <end position="24"/>
    </location>
</feature>
<dbReference type="SMART" id="SM00091">
    <property type="entry name" value="PAS"/>
    <property type="match status" value="3"/>
</dbReference>
<dbReference type="SUPFAM" id="SSF55785">
    <property type="entry name" value="PYP-like sensor domain (PAS domain)"/>
    <property type="match status" value="3"/>
</dbReference>
<dbReference type="PROSITE" id="PS50113">
    <property type="entry name" value="PAC"/>
    <property type="match status" value="2"/>
</dbReference>
<dbReference type="FunFam" id="3.20.20.450:FF:000001">
    <property type="entry name" value="Cyclic di-GMP phosphodiesterase yahA"/>
    <property type="match status" value="1"/>
</dbReference>
<feature type="domain" description="PAC" evidence="4">
    <location>
        <begin position="222"/>
        <end position="274"/>
    </location>
</feature>
<dbReference type="InterPro" id="IPR013656">
    <property type="entry name" value="PAS_4"/>
</dbReference>
<evidence type="ECO:0000256" key="1">
    <source>
        <dbReference type="ARBA" id="ARBA00051114"/>
    </source>
</evidence>
<dbReference type="InterPro" id="IPR013767">
    <property type="entry name" value="PAS_fold"/>
</dbReference>
<evidence type="ECO:0000259" key="3">
    <source>
        <dbReference type="PROSITE" id="PS50112"/>
    </source>
</evidence>
<dbReference type="InterPro" id="IPR035919">
    <property type="entry name" value="EAL_sf"/>
</dbReference>
<sequence>MPHTLIPTATSKTSETREAHGAPGSRWNSVRAVLDAIPDPAWITTRNGRLRLANRAAAECYGYQEEEWRNLNIASLIGCEQEDFSAVARILAEEGYYYFEAEHRCRDGRTFPGEARLTLAIVQRATVCIVIAHDNTLLHDAESAFRKSRERFKKVFEYAATGMNILLPEGYFLQSNQAFCDFVGYSSEELRGMTVADLTHPDDLDKTARIMNEIRDGKHRHINIEKRFLNKQGDVVWGAVSATWIYNAQGRPDYGIALVQDITDYKKNREALEHERWFLQTVVDGVVDPLIVVDLDYRILMMNRAAGKAGQGTPRDGELCYRYFHRQEAPCCDDYHPCPLAEVKRTGNPVTVVHYQAAGDGSQRIFEVQASPYRNRDGELCGIIESSRDITYLFEAEEQLREKETRLNYLVQHDTLTSLPNRDHFYTRLRKTMQTAGKTGNRAAVLLLDLDRFKNINESLGHDLGDRVLCRVADRLRRCLRDSDLVARSGGDEFVIILEEIQDVAHIDIVARKIHKALSPLLEIDSYQLCVTGSLGISVYPEDGADAEDLMRAADTALFRAKENGRNTYQFYTPDMNARSCELLLLESSLRRGIEQQELVLHYQPQIDLFTGHVRGMEALVRWNHPQRGMIPPGDFIPLAEETGLIVPMGEWVLREACRQNRRWQTLGFSPVRITVNISARQFLKGDLVQMVADVLEETALDPGFLELEITESMVMDDVETAIFIMAQLAALGVHLAIDDFGTGYSSLAHLKRFPLTTLKIDRAFVKDLTVNGEDEAIVRAIVALAHSLDLQVIAEGIETEEQYLFLKERGCEQGQGFLFSKPLPADKIRTFLRPLMVY</sequence>
<dbReference type="GO" id="GO:0071111">
    <property type="term" value="F:cyclic-guanylate-specific phosphodiesterase activity"/>
    <property type="evidence" value="ECO:0007669"/>
    <property type="project" value="UniProtKB-EC"/>
</dbReference>
<name>A0A1X0YEU7_9BACT</name>
<dbReference type="STRING" id="1969733.B5V00_01745"/>
<dbReference type="Gene3D" id="3.30.450.20">
    <property type="entry name" value="PAS domain"/>
    <property type="match status" value="3"/>
</dbReference>
<reference evidence="7 8" key="1">
    <citation type="submission" date="2017-03" db="EMBL/GenBank/DDBJ databases">
        <title>Genome sequence of Geothermobacter sp. EPR-M, Deep-Sea Iron Reducer.</title>
        <authorList>
            <person name="Tully B."/>
            <person name="Savalia P."/>
            <person name="Abuyen K."/>
            <person name="Baughan C."/>
            <person name="Romero E."/>
            <person name="Ronkowski C."/>
            <person name="Torres B."/>
            <person name="Tremblay J."/>
            <person name="Trujillo A."/>
            <person name="Tyler M."/>
            <person name="Perez-Rodriguez I."/>
            <person name="Amend J."/>
        </authorList>
    </citation>
    <scope>NUCLEOTIDE SEQUENCE [LARGE SCALE GENOMIC DNA]</scope>
    <source>
        <strain evidence="7 8">EPR-M</strain>
    </source>
</reference>
<dbReference type="PROSITE" id="PS50112">
    <property type="entry name" value="PAS"/>
    <property type="match status" value="2"/>
</dbReference>
<keyword evidence="8" id="KW-1185">Reference proteome</keyword>
<dbReference type="SMART" id="SM00052">
    <property type="entry name" value="EAL"/>
    <property type="match status" value="1"/>
</dbReference>
<evidence type="ECO:0000313" key="7">
    <source>
        <dbReference type="EMBL" id="ORJ63613.1"/>
    </source>
</evidence>
<dbReference type="InterPro" id="IPR029787">
    <property type="entry name" value="Nucleotide_cyclase"/>
</dbReference>
<dbReference type="CDD" id="cd01949">
    <property type="entry name" value="GGDEF"/>
    <property type="match status" value="1"/>
</dbReference>
<dbReference type="RefSeq" id="WP_085008888.1">
    <property type="nucleotide sequence ID" value="NZ_NAAD01000001.1"/>
</dbReference>
<dbReference type="PROSITE" id="PS50887">
    <property type="entry name" value="GGDEF"/>
    <property type="match status" value="1"/>
</dbReference>
<dbReference type="NCBIfam" id="TIGR00229">
    <property type="entry name" value="sensory_box"/>
    <property type="match status" value="2"/>
</dbReference>
<dbReference type="Pfam" id="PF00990">
    <property type="entry name" value="GGDEF"/>
    <property type="match status" value="1"/>
</dbReference>
<dbReference type="PANTHER" id="PTHR44757:SF2">
    <property type="entry name" value="BIOFILM ARCHITECTURE MAINTENANCE PROTEIN MBAA"/>
    <property type="match status" value="1"/>
</dbReference>
<dbReference type="OrthoDB" id="9777298at2"/>
<dbReference type="GO" id="GO:0006355">
    <property type="term" value="P:regulation of DNA-templated transcription"/>
    <property type="evidence" value="ECO:0007669"/>
    <property type="project" value="InterPro"/>
</dbReference>
<gene>
    <name evidence="7" type="ORF">B5V00_01745</name>
</gene>
<dbReference type="EMBL" id="NAAD01000001">
    <property type="protein sequence ID" value="ORJ63613.1"/>
    <property type="molecule type" value="Genomic_DNA"/>
</dbReference>
<evidence type="ECO:0000259" key="6">
    <source>
        <dbReference type="PROSITE" id="PS50887"/>
    </source>
</evidence>
<dbReference type="CDD" id="cd01948">
    <property type="entry name" value="EAL"/>
    <property type="match status" value="1"/>
</dbReference>
<dbReference type="AlphaFoldDB" id="A0A1X0YEU7"/>
<dbReference type="SUPFAM" id="SSF55073">
    <property type="entry name" value="Nucleotide cyclase"/>
    <property type="match status" value="1"/>
</dbReference>
<evidence type="ECO:0000313" key="8">
    <source>
        <dbReference type="Proteomes" id="UP000193136"/>
    </source>
</evidence>
<dbReference type="NCBIfam" id="TIGR00254">
    <property type="entry name" value="GGDEF"/>
    <property type="match status" value="1"/>
</dbReference>
<dbReference type="InterPro" id="IPR052155">
    <property type="entry name" value="Biofilm_reg_signaling"/>
</dbReference>
<accession>A0A1X0YEU7</accession>
<evidence type="ECO:0000256" key="2">
    <source>
        <dbReference type="SAM" id="MobiDB-lite"/>
    </source>
</evidence>
<dbReference type="InterPro" id="IPR000700">
    <property type="entry name" value="PAS-assoc_C"/>
</dbReference>
<feature type="domain" description="GGDEF" evidence="6">
    <location>
        <begin position="441"/>
        <end position="574"/>
    </location>
</feature>
<proteinExistence type="predicted"/>
<dbReference type="InterPro" id="IPR001610">
    <property type="entry name" value="PAC"/>
</dbReference>
<dbReference type="Gene3D" id="3.30.70.270">
    <property type="match status" value="1"/>
</dbReference>
<dbReference type="Gene3D" id="3.20.20.450">
    <property type="entry name" value="EAL domain"/>
    <property type="match status" value="1"/>
</dbReference>
<dbReference type="FunFam" id="3.30.70.270:FF:000001">
    <property type="entry name" value="Diguanylate cyclase domain protein"/>
    <property type="match status" value="1"/>
</dbReference>
<evidence type="ECO:0000259" key="4">
    <source>
        <dbReference type="PROSITE" id="PS50113"/>
    </source>
</evidence>
<evidence type="ECO:0000259" key="5">
    <source>
        <dbReference type="PROSITE" id="PS50883"/>
    </source>
</evidence>
<dbReference type="SMART" id="SM00267">
    <property type="entry name" value="GGDEF"/>
    <property type="match status" value="1"/>
</dbReference>
<dbReference type="GO" id="GO:0071732">
    <property type="term" value="P:cellular response to nitric oxide"/>
    <property type="evidence" value="ECO:0007669"/>
    <property type="project" value="UniProtKB-ARBA"/>
</dbReference>
<dbReference type="Pfam" id="PF08447">
    <property type="entry name" value="PAS_3"/>
    <property type="match status" value="1"/>
</dbReference>
<feature type="domain" description="PAS" evidence="3">
    <location>
        <begin position="26"/>
        <end position="67"/>
    </location>
</feature>
<feature type="domain" description="PAS" evidence="3">
    <location>
        <begin position="148"/>
        <end position="218"/>
    </location>
</feature>
<dbReference type="CDD" id="cd00130">
    <property type="entry name" value="PAS"/>
    <property type="match status" value="3"/>
</dbReference>
<dbReference type="InterPro" id="IPR043128">
    <property type="entry name" value="Rev_trsase/Diguanyl_cyclase"/>
</dbReference>
<feature type="domain" description="PAC" evidence="4">
    <location>
        <begin position="346"/>
        <end position="402"/>
    </location>
</feature>
<dbReference type="SMART" id="SM00086">
    <property type="entry name" value="PAC"/>
    <property type="match status" value="2"/>
</dbReference>
<comment type="catalytic activity">
    <reaction evidence="1">
        <text>3',3'-c-di-GMP + H2O = 5'-phosphoguanylyl(3'-&gt;5')guanosine + H(+)</text>
        <dbReference type="Rhea" id="RHEA:24902"/>
        <dbReference type="ChEBI" id="CHEBI:15377"/>
        <dbReference type="ChEBI" id="CHEBI:15378"/>
        <dbReference type="ChEBI" id="CHEBI:58754"/>
        <dbReference type="ChEBI" id="CHEBI:58805"/>
        <dbReference type="EC" id="3.1.4.52"/>
    </reaction>
    <physiologicalReaction direction="left-to-right" evidence="1">
        <dbReference type="Rhea" id="RHEA:24903"/>
    </physiologicalReaction>
</comment>
<dbReference type="InterPro" id="IPR035965">
    <property type="entry name" value="PAS-like_dom_sf"/>
</dbReference>
<dbReference type="InterPro" id="IPR001633">
    <property type="entry name" value="EAL_dom"/>
</dbReference>
<dbReference type="InterPro" id="IPR000014">
    <property type="entry name" value="PAS"/>
</dbReference>
<dbReference type="InterPro" id="IPR013655">
    <property type="entry name" value="PAS_fold_3"/>
</dbReference>
<dbReference type="Pfam" id="PF08448">
    <property type="entry name" value="PAS_4"/>
    <property type="match status" value="1"/>
</dbReference>
<comment type="caution">
    <text evidence="7">The sequence shown here is derived from an EMBL/GenBank/DDBJ whole genome shotgun (WGS) entry which is preliminary data.</text>
</comment>
<evidence type="ECO:0008006" key="9">
    <source>
        <dbReference type="Google" id="ProtNLM"/>
    </source>
</evidence>
<dbReference type="Proteomes" id="UP000193136">
    <property type="component" value="Unassembled WGS sequence"/>
</dbReference>
<protein>
    <recommendedName>
        <fullName evidence="9">PAS domain S-box-containing protein/diguanylate cyclase (GGDEF) domain-containing protein</fullName>
    </recommendedName>
</protein>
<dbReference type="PANTHER" id="PTHR44757">
    <property type="entry name" value="DIGUANYLATE CYCLASE DGCP"/>
    <property type="match status" value="1"/>
</dbReference>
<organism evidence="7 8">
    <name type="scientific">Geothermobacter hydrogeniphilus</name>
    <dbReference type="NCBI Taxonomy" id="1969733"/>
    <lineage>
        <taxon>Bacteria</taxon>
        <taxon>Pseudomonadati</taxon>
        <taxon>Thermodesulfobacteriota</taxon>
        <taxon>Desulfuromonadia</taxon>
        <taxon>Desulfuromonadales</taxon>
        <taxon>Geothermobacteraceae</taxon>
        <taxon>Geothermobacter</taxon>
    </lineage>
</organism>
<feature type="domain" description="EAL" evidence="5">
    <location>
        <begin position="583"/>
        <end position="837"/>
    </location>
</feature>
<dbReference type="Pfam" id="PF00989">
    <property type="entry name" value="PAS"/>
    <property type="match status" value="1"/>
</dbReference>
<dbReference type="Pfam" id="PF00563">
    <property type="entry name" value="EAL"/>
    <property type="match status" value="1"/>
</dbReference>
<dbReference type="PROSITE" id="PS50883">
    <property type="entry name" value="EAL"/>
    <property type="match status" value="1"/>
</dbReference>